<name>A0AAV3NIY3_LITER</name>
<feature type="region of interest" description="Disordered" evidence="1">
    <location>
        <begin position="44"/>
        <end position="63"/>
    </location>
</feature>
<sequence length="102" mass="11579">MSSSRRYRPNLSLSSSLRWLSHMRGRFTCGIWGSGSPWFTLASEPARRKADPPKEDLRPTGDRLRGTAICPDQLLAKLYLAEVAAIVRTEPGKFRNYDPTER</sequence>
<gene>
    <name evidence="2" type="ORF">LIER_42562</name>
</gene>
<accession>A0AAV3NIY3</accession>
<dbReference type="AlphaFoldDB" id="A0AAV3NIY3"/>
<comment type="caution">
    <text evidence="2">The sequence shown here is derived from an EMBL/GenBank/DDBJ whole genome shotgun (WGS) entry which is preliminary data.</text>
</comment>
<evidence type="ECO:0000313" key="2">
    <source>
        <dbReference type="EMBL" id="GAA0139036.1"/>
    </source>
</evidence>
<protein>
    <submittedName>
        <fullName evidence="2">Uncharacterized protein</fullName>
    </submittedName>
</protein>
<evidence type="ECO:0000256" key="1">
    <source>
        <dbReference type="SAM" id="MobiDB-lite"/>
    </source>
</evidence>
<organism evidence="2 3">
    <name type="scientific">Lithospermum erythrorhizon</name>
    <name type="common">Purple gromwell</name>
    <name type="synonym">Lithospermum officinale var. erythrorhizon</name>
    <dbReference type="NCBI Taxonomy" id="34254"/>
    <lineage>
        <taxon>Eukaryota</taxon>
        <taxon>Viridiplantae</taxon>
        <taxon>Streptophyta</taxon>
        <taxon>Embryophyta</taxon>
        <taxon>Tracheophyta</taxon>
        <taxon>Spermatophyta</taxon>
        <taxon>Magnoliopsida</taxon>
        <taxon>eudicotyledons</taxon>
        <taxon>Gunneridae</taxon>
        <taxon>Pentapetalae</taxon>
        <taxon>asterids</taxon>
        <taxon>lamiids</taxon>
        <taxon>Boraginales</taxon>
        <taxon>Boraginaceae</taxon>
        <taxon>Boraginoideae</taxon>
        <taxon>Lithospermeae</taxon>
        <taxon>Lithospermum</taxon>
    </lineage>
</organism>
<proteinExistence type="predicted"/>
<reference evidence="2 3" key="1">
    <citation type="submission" date="2024-01" db="EMBL/GenBank/DDBJ databases">
        <title>The complete chloroplast genome sequence of Lithospermum erythrorhizon: insights into the phylogenetic relationship among Boraginaceae species and the maternal lineages of purple gromwells.</title>
        <authorList>
            <person name="Okada T."/>
            <person name="Watanabe K."/>
        </authorList>
    </citation>
    <scope>NUCLEOTIDE SEQUENCE [LARGE SCALE GENOMIC DNA]</scope>
</reference>
<dbReference type="Proteomes" id="UP001454036">
    <property type="component" value="Unassembled WGS sequence"/>
</dbReference>
<keyword evidence="3" id="KW-1185">Reference proteome</keyword>
<feature type="compositionally biased region" description="Basic and acidic residues" evidence="1">
    <location>
        <begin position="45"/>
        <end position="63"/>
    </location>
</feature>
<evidence type="ECO:0000313" key="3">
    <source>
        <dbReference type="Proteomes" id="UP001454036"/>
    </source>
</evidence>
<dbReference type="EMBL" id="BAABME010029957">
    <property type="protein sequence ID" value="GAA0139036.1"/>
    <property type="molecule type" value="Genomic_DNA"/>
</dbReference>